<comment type="subcellular location">
    <subcellularLocation>
        <location evidence="2">Cytoplasm</location>
    </subcellularLocation>
    <subcellularLocation>
        <location evidence="1">Membrane</location>
        <topology evidence="1">Peripheral membrane protein</topology>
        <orientation evidence="1">Cytoplasmic side</orientation>
    </subcellularLocation>
</comment>
<dbReference type="Proteomes" id="UP000256601">
    <property type="component" value="Unassembled WGS sequence"/>
</dbReference>
<evidence type="ECO:0000256" key="4">
    <source>
        <dbReference type="ARBA" id="ARBA00014268"/>
    </source>
</evidence>
<dbReference type="InterPro" id="IPR035704">
    <property type="entry name" value="SNX8/Mvp1_PX"/>
</dbReference>
<comment type="similarity">
    <text evidence="3">Belongs to the sorting nexin family.</text>
</comment>
<dbReference type="InterPro" id="IPR028662">
    <property type="entry name" value="SNX8/Mvp1"/>
</dbReference>
<dbReference type="GO" id="GO:0032266">
    <property type="term" value="F:phosphatidylinositol-3-phosphate binding"/>
    <property type="evidence" value="ECO:0007669"/>
    <property type="project" value="TreeGrafter"/>
</dbReference>
<dbReference type="KEGG" id="yli:2906047"/>
<keyword evidence="7" id="KW-0653">Protein transport</keyword>
<evidence type="ECO:0000256" key="10">
    <source>
        <dbReference type="SAM" id="MobiDB-lite"/>
    </source>
</evidence>
<dbReference type="Gene3D" id="3.30.1520.10">
    <property type="entry name" value="Phox-like domain"/>
    <property type="match status" value="1"/>
</dbReference>
<feature type="compositionally biased region" description="Low complexity" evidence="10">
    <location>
        <begin position="180"/>
        <end position="193"/>
    </location>
</feature>
<dbReference type="PROSITE" id="PS50195">
    <property type="entry name" value="PX"/>
    <property type="match status" value="1"/>
</dbReference>
<sequence>MSLFSAATTAVERTGYGSRYDHIFDMFHPIDGRIPAVCYKRLLETINVSGEDKDRLATLAGSILEGGDGSGGILTSSFTRESWRAALLLANVAQDGLPFDDPSQLVNVDTLTPMDFSEEGERSSINFSASTTGRSQTPLFGDDLDDHSIQSSRSESIIHNNGHSRGHSALDWNPEEQEALQQSQLSQSQLSRSTTPPPLNPQALVPESESGVWTAPPRPDFAPNKADSVTLAIVPEREGMFLFRHVNYSISSVSGTDRITVIRRYSDFSWLQDYLLKKYCFRQVPLLPPKRLAVNGHYLSSDNYFLERRRRGLTRFINQVLRHPVLGQDEAVRTFVTLRNDISGWKKSVFNTAREEFNGRTIDPKFVQQWDEQQATALWAGLIVELDRSHDSVVQLCVLLDRVAKRQEAQAVDSAKIAYNLGAALPPSARVLYSVADDGCVQQITRGLSRASARIETDCQLQQDEARGSQVGVLEEAKKYREALGSMRELFDRLEKYGGNNIPLLEKRIQQNQGRVTLARQRKALMSEIEKLDRAIKMDTEMIAAHKNRTWLIRECITEEIGLFQKTQLQISKLLQEFCVDKIKYAELYSDNWGGLDNDVMDLPV</sequence>
<organism evidence="12 14">
    <name type="scientific">Yarrowia lipolytica</name>
    <name type="common">Candida lipolytica</name>
    <dbReference type="NCBI Taxonomy" id="4952"/>
    <lineage>
        <taxon>Eukaryota</taxon>
        <taxon>Fungi</taxon>
        <taxon>Dikarya</taxon>
        <taxon>Ascomycota</taxon>
        <taxon>Saccharomycotina</taxon>
        <taxon>Dipodascomycetes</taxon>
        <taxon>Dipodascales</taxon>
        <taxon>Dipodascales incertae sedis</taxon>
        <taxon>Yarrowia</taxon>
    </lineage>
</organism>
<keyword evidence="6" id="KW-0963">Cytoplasm</keyword>
<evidence type="ECO:0000313" key="14">
    <source>
        <dbReference type="Proteomes" id="UP000182444"/>
    </source>
</evidence>
<dbReference type="AlphaFoldDB" id="A0A1H6QB89"/>
<dbReference type="EMBL" id="CP017553">
    <property type="protein sequence ID" value="AOW00214.1"/>
    <property type="molecule type" value="Genomic_DNA"/>
</dbReference>
<dbReference type="OMA" id="QNYVHEQ"/>
<reference evidence="13 15" key="2">
    <citation type="submission" date="2018-07" db="EMBL/GenBank/DDBJ databases">
        <title>Draft Genome Assemblies for Five Robust Yarrowia lipolytica Strains Exhibiting High Lipid Production and Pentose Sugar Utilization and Sugar Alcohol Secretion from Undetoxified Lignocellulosic Biomass Hydrolysates.</title>
        <authorList>
            <consortium name="DOE Joint Genome Institute"/>
            <person name="Walker C."/>
            <person name="Ryu S."/>
            <person name="Na H."/>
            <person name="Zane M."/>
            <person name="LaButti K."/>
            <person name="Lipzen A."/>
            <person name="Haridas S."/>
            <person name="Barry K."/>
            <person name="Grigoriev I.V."/>
            <person name="Quarterman J."/>
            <person name="Slininger P."/>
            <person name="Dien B."/>
            <person name="Trinh C.T."/>
        </authorList>
    </citation>
    <scope>NUCLEOTIDE SEQUENCE [LARGE SCALE GENOMIC DNA]</scope>
    <source>
        <strain evidence="13 15">YB392</strain>
    </source>
</reference>
<keyword evidence="5" id="KW-0813">Transport</keyword>
<dbReference type="EMBL" id="KZ859066">
    <property type="protein sequence ID" value="RDW23765.1"/>
    <property type="molecule type" value="Genomic_DNA"/>
</dbReference>
<dbReference type="GO" id="GO:0005768">
    <property type="term" value="C:endosome"/>
    <property type="evidence" value="ECO:0007669"/>
    <property type="project" value="TreeGrafter"/>
</dbReference>
<dbReference type="Proteomes" id="UP000182444">
    <property type="component" value="Chromosome 1A"/>
</dbReference>
<name>A0A1H6QB89_YARLL</name>
<dbReference type="InterPro" id="IPR045734">
    <property type="entry name" value="Snx8_BAR_dom"/>
</dbReference>
<keyword evidence="8" id="KW-0472">Membrane</keyword>
<protein>
    <recommendedName>
        <fullName evidence="4">Sorting nexin MVP1</fullName>
    </recommendedName>
    <alternativeName>
        <fullName evidence="9">Sorting nexin mvp1</fullName>
    </alternativeName>
</protein>
<dbReference type="VEuPathDB" id="FungiDB:YALI0_A03443g"/>
<dbReference type="GO" id="GO:0042147">
    <property type="term" value="P:retrograde transport, endosome to Golgi"/>
    <property type="evidence" value="ECO:0007669"/>
    <property type="project" value="InterPro"/>
</dbReference>
<dbReference type="GO" id="GO:0016020">
    <property type="term" value="C:membrane"/>
    <property type="evidence" value="ECO:0007669"/>
    <property type="project" value="UniProtKB-SubCell"/>
</dbReference>
<feature type="region of interest" description="Disordered" evidence="10">
    <location>
        <begin position="175"/>
        <end position="213"/>
    </location>
</feature>
<evidence type="ECO:0000256" key="1">
    <source>
        <dbReference type="ARBA" id="ARBA00004287"/>
    </source>
</evidence>
<evidence type="ECO:0000313" key="15">
    <source>
        <dbReference type="Proteomes" id="UP000256601"/>
    </source>
</evidence>
<feature type="region of interest" description="Disordered" evidence="10">
    <location>
        <begin position="113"/>
        <end position="147"/>
    </location>
</feature>
<evidence type="ECO:0000259" key="11">
    <source>
        <dbReference type="PROSITE" id="PS50195"/>
    </source>
</evidence>
<evidence type="ECO:0000256" key="5">
    <source>
        <dbReference type="ARBA" id="ARBA00022448"/>
    </source>
</evidence>
<dbReference type="Pfam" id="PF19566">
    <property type="entry name" value="Snx8_BAR_dom"/>
    <property type="match status" value="1"/>
</dbReference>
<evidence type="ECO:0000313" key="13">
    <source>
        <dbReference type="EMBL" id="RDW23765.1"/>
    </source>
</evidence>
<dbReference type="SMART" id="SM00312">
    <property type="entry name" value="PX"/>
    <property type="match status" value="1"/>
</dbReference>
<dbReference type="FunFam" id="3.30.1520.10:FF:000042">
    <property type="entry name" value="Sorting nexin mvp1"/>
    <property type="match status" value="1"/>
</dbReference>
<feature type="domain" description="PX" evidence="11">
    <location>
        <begin position="226"/>
        <end position="343"/>
    </location>
</feature>
<evidence type="ECO:0000256" key="6">
    <source>
        <dbReference type="ARBA" id="ARBA00022490"/>
    </source>
</evidence>
<dbReference type="CDD" id="cd06866">
    <property type="entry name" value="PX_SNX8_Mvp1p_like"/>
    <property type="match status" value="1"/>
</dbReference>
<dbReference type="Pfam" id="PF00787">
    <property type="entry name" value="PX"/>
    <property type="match status" value="1"/>
</dbReference>
<dbReference type="InterPro" id="IPR036871">
    <property type="entry name" value="PX_dom_sf"/>
</dbReference>
<dbReference type="OrthoDB" id="10064318at2759"/>
<dbReference type="SUPFAM" id="SSF64268">
    <property type="entry name" value="PX domain"/>
    <property type="match status" value="1"/>
</dbReference>
<dbReference type="GO" id="GO:0005829">
    <property type="term" value="C:cytosol"/>
    <property type="evidence" value="ECO:0007669"/>
    <property type="project" value="GOC"/>
</dbReference>
<dbReference type="RefSeq" id="XP_499725.1">
    <property type="nucleotide sequence ID" value="XM_499725.1"/>
</dbReference>
<dbReference type="InterPro" id="IPR001683">
    <property type="entry name" value="PX_dom"/>
</dbReference>
<dbReference type="GO" id="GO:0006623">
    <property type="term" value="P:protein targeting to vacuole"/>
    <property type="evidence" value="ECO:0007669"/>
    <property type="project" value="TreeGrafter"/>
</dbReference>
<evidence type="ECO:0000256" key="7">
    <source>
        <dbReference type="ARBA" id="ARBA00022927"/>
    </source>
</evidence>
<reference evidence="12 14" key="1">
    <citation type="journal article" date="2016" name="PLoS ONE">
        <title>Sequence Assembly of Yarrowia lipolytica Strain W29/CLIB89 Shows Transposable Element Diversity.</title>
        <authorList>
            <person name="Magnan C."/>
            <person name="Yu J."/>
            <person name="Chang I."/>
            <person name="Jahn E."/>
            <person name="Kanomata Y."/>
            <person name="Wu J."/>
            <person name="Zeller M."/>
            <person name="Oakes M."/>
            <person name="Baldi P."/>
            <person name="Sandmeyer S."/>
        </authorList>
    </citation>
    <scope>NUCLEOTIDE SEQUENCE [LARGE SCALE GENOMIC DNA]</scope>
    <source>
        <strain evidence="12">CLIB89</strain>
        <strain evidence="14">CLIB89(W29)</strain>
    </source>
</reference>
<feature type="compositionally biased region" description="Polar residues" evidence="10">
    <location>
        <begin position="123"/>
        <end position="138"/>
    </location>
</feature>
<evidence type="ECO:0000256" key="3">
    <source>
        <dbReference type="ARBA" id="ARBA00010883"/>
    </source>
</evidence>
<gene>
    <name evidence="13" type="ORF">B0I71DRAFT_135412</name>
    <name evidence="12" type="ORF">YALI1_A03721g</name>
</gene>
<dbReference type="VEuPathDB" id="FungiDB:YALI1_A03721g"/>
<dbReference type="PANTHER" id="PTHR47554:SF1">
    <property type="entry name" value="SORTING NEXIN MVP1"/>
    <property type="match status" value="1"/>
</dbReference>
<dbReference type="PANTHER" id="PTHR47554">
    <property type="entry name" value="SORTING NEXIN MVP1"/>
    <property type="match status" value="1"/>
</dbReference>
<dbReference type="GeneID" id="2906047"/>
<dbReference type="SMR" id="A0A1H6QB89"/>
<evidence type="ECO:0000256" key="2">
    <source>
        <dbReference type="ARBA" id="ARBA00004496"/>
    </source>
</evidence>
<evidence type="ECO:0000256" key="9">
    <source>
        <dbReference type="ARBA" id="ARBA00072009"/>
    </source>
</evidence>
<dbReference type="CDD" id="cd07597">
    <property type="entry name" value="BAR_SNX8"/>
    <property type="match status" value="1"/>
</dbReference>
<proteinExistence type="inferred from homology"/>
<accession>A0A1H6QB89</accession>
<evidence type="ECO:0000313" key="12">
    <source>
        <dbReference type="EMBL" id="AOW00214.1"/>
    </source>
</evidence>
<dbReference type="eggNOG" id="KOG2273">
    <property type="taxonomic scope" value="Eukaryota"/>
</dbReference>
<evidence type="ECO:0000256" key="8">
    <source>
        <dbReference type="ARBA" id="ARBA00023136"/>
    </source>
</evidence>